<dbReference type="Proteomes" id="UP001501204">
    <property type="component" value="Unassembled WGS sequence"/>
</dbReference>
<protein>
    <submittedName>
        <fullName evidence="5">Multicopper oxidase family protein</fullName>
    </submittedName>
</protein>
<dbReference type="InterPro" id="IPR006311">
    <property type="entry name" value="TAT_signal"/>
</dbReference>
<dbReference type="EMBL" id="BAAAOA010000009">
    <property type="protein sequence ID" value="GAA1750907.1"/>
    <property type="molecule type" value="Genomic_DNA"/>
</dbReference>
<comment type="caution">
    <text evidence="5">The sequence shown here is derived from an EMBL/GenBank/DDBJ whole genome shotgun (WGS) entry which is preliminary data.</text>
</comment>
<keyword evidence="1" id="KW-0479">Metal-binding</keyword>
<keyword evidence="6" id="KW-1185">Reference proteome</keyword>
<dbReference type="InterPro" id="IPR011707">
    <property type="entry name" value="Cu-oxidase-like_N"/>
</dbReference>
<evidence type="ECO:0000313" key="5">
    <source>
        <dbReference type="EMBL" id="GAA1750907.1"/>
    </source>
</evidence>
<dbReference type="InterPro" id="IPR045087">
    <property type="entry name" value="Cu-oxidase_fam"/>
</dbReference>
<dbReference type="CDD" id="cd13881">
    <property type="entry name" value="CuRO_2_McoC_like"/>
    <property type="match status" value="1"/>
</dbReference>
<dbReference type="InterPro" id="IPR008972">
    <property type="entry name" value="Cupredoxin"/>
</dbReference>
<keyword evidence="2" id="KW-0560">Oxidoreductase</keyword>
<feature type="domain" description="Plastocyanin-like" evidence="4">
    <location>
        <begin position="70"/>
        <end position="178"/>
    </location>
</feature>
<evidence type="ECO:0000256" key="2">
    <source>
        <dbReference type="ARBA" id="ARBA00023002"/>
    </source>
</evidence>
<dbReference type="PROSITE" id="PS51318">
    <property type="entry name" value="TAT"/>
    <property type="match status" value="1"/>
</dbReference>
<organism evidence="5 6">
    <name type="scientific">Kocuria aegyptia</name>
    <dbReference type="NCBI Taxonomy" id="330943"/>
    <lineage>
        <taxon>Bacteria</taxon>
        <taxon>Bacillati</taxon>
        <taxon>Actinomycetota</taxon>
        <taxon>Actinomycetes</taxon>
        <taxon>Micrococcales</taxon>
        <taxon>Micrococcaceae</taxon>
        <taxon>Kocuria</taxon>
    </lineage>
</organism>
<dbReference type="Pfam" id="PF07731">
    <property type="entry name" value="Cu-oxidase_2"/>
    <property type="match status" value="1"/>
</dbReference>
<evidence type="ECO:0000313" key="6">
    <source>
        <dbReference type="Proteomes" id="UP001501204"/>
    </source>
</evidence>
<dbReference type="InterPro" id="IPR002355">
    <property type="entry name" value="Cu_oxidase_Cu_BS"/>
</dbReference>
<dbReference type="CDD" id="cd13853">
    <property type="entry name" value="CuRO_1_Tth-MCO_like"/>
    <property type="match status" value="1"/>
</dbReference>
<dbReference type="Gene3D" id="2.60.40.420">
    <property type="entry name" value="Cupredoxins - blue copper proteins"/>
    <property type="match status" value="3"/>
</dbReference>
<feature type="domain" description="Plastocyanin-like" evidence="3">
    <location>
        <begin position="393"/>
        <end position="495"/>
    </location>
</feature>
<dbReference type="SUPFAM" id="SSF49503">
    <property type="entry name" value="Cupredoxins"/>
    <property type="match status" value="3"/>
</dbReference>
<dbReference type="PROSITE" id="PS00080">
    <property type="entry name" value="MULTICOPPER_OXIDASE2"/>
    <property type="match status" value="1"/>
</dbReference>
<gene>
    <name evidence="5" type="ORF">GCM10009767_07280</name>
</gene>
<dbReference type="InterPro" id="IPR011706">
    <property type="entry name" value="Cu-oxidase_C"/>
</dbReference>
<dbReference type="CDD" id="cd13900">
    <property type="entry name" value="CuRO_3_Tth-MCO_like"/>
    <property type="match status" value="1"/>
</dbReference>
<dbReference type="PANTHER" id="PTHR11709">
    <property type="entry name" value="MULTI-COPPER OXIDASE"/>
    <property type="match status" value="1"/>
</dbReference>
<evidence type="ECO:0000256" key="1">
    <source>
        <dbReference type="ARBA" id="ARBA00022723"/>
    </source>
</evidence>
<proteinExistence type="predicted"/>
<reference evidence="5 6" key="1">
    <citation type="journal article" date="2019" name="Int. J. Syst. Evol. Microbiol.">
        <title>The Global Catalogue of Microorganisms (GCM) 10K type strain sequencing project: providing services to taxonomists for standard genome sequencing and annotation.</title>
        <authorList>
            <consortium name="The Broad Institute Genomics Platform"/>
            <consortium name="The Broad Institute Genome Sequencing Center for Infectious Disease"/>
            <person name="Wu L."/>
            <person name="Ma J."/>
        </authorList>
    </citation>
    <scope>NUCLEOTIDE SEQUENCE [LARGE SCALE GENOMIC DNA]</scope>
    <source>
        <strain evidence="5 6">JCM 14735</strain>
    </source>
</reference>
<dbReference type="Pfam" id="PF07732">
    <property type="entry name" value="Cu-oxidase_3"/>
    <property type="match status" value="1"/>
</dbReference>
<accession>A0ABN2K8Z5</accession>
<evidence type="ECO:0000259" key="3">
    <source>
        <dbReference type="Pfam" id="PF07731"/>
    </source>
</evidence>
<evidence type="ECO:0000259" key="4">
    <source>
        <dbReference type="Pfam" id="PF07732"/>
    </source>
</evidence>
<dbReference type="RefSeq" id="WP_344119904.1">
    <property type="nucleotide sequence ID" value="NZ_BAAAOA010000009.1"/>
</dbReference>
<sequence length="498" mass="53777">MRPLTRRQLLALGLAGAGMTAAGGAGLWWSSTWGTFGGAGEDLIQPPVLTARDGALELTLKAAPARLRIGNRTANVQAFNGSLPGPTLRVRPGDTLRVRMVNQLEAPTNLHVHGLHVSPQANGDNPFVSITAGGSFDYEYRIPEDHPAGTYWYHPHHHGHVADQIAAGLYGTILVEDPDPVPVTRERVLVVSDLSLDPDGNLSDVTPMGQIMGREGQIVLVNGQLRPRLVASAGERERWRIVNACPSRFLRLQLEGQTVRLLGRDVGRLPEPMDVTEIELAPGNRADLIVETREGITQLVAAPVDRGSMAGMMGPMTGPLMGEDRPGAEEPVELLTLDVSGDPAAGPLAPIPEWDRLRDLRGDPIAARRTLAFAMGMGGVMVGGGGDSAAMMSFTVNGRTFDPDRLDETVAAGAVEEWTLSNSSPMDHPIHLHVWPMQVVEDGDRDLTEPLWLDVVNVPARSQVKVLVAFDDFRGRTVFHCHILDHEDLGMMGTIEAR</sequence>
<dbReference type="PANTHER" id="PTHR11709:SF2">
    <property type="entry name" value="MULTICOPPER OXIDASE LPR1"/>
    <property type="match status" value="1"/>
</dbReference>
<name>A0ABN2K8Z5_9MICC</name>